<protein>
    <recommendedName>
        <fullName evidence="7">EF-hand domain-containing protein</fullName>
    </recommendedName>
</protein>
<keyword evidence="10" id="KW-1185">Reference proteome</keyword>
<dbReference type="SUPFAM" id="SSF47473">
    <property type="entry name" value="EF-hand"/>
    <property type="match status" value="1"/>
</dbReference>
<feature type="domain" description="EF-hand" evidence="7">
    <location>
        <begin position="68"/>
        <end position="103"/>
    </location>
</feature>
<dbReference type="SMART" id="SM00054">
    <property type="entry name" value="EFh"/>
    <property type="match status" value="2"/>
</dbReference>
<dbReference type="Gene3D" id="1.10.238.10">
    <property type="entry name" value="EF-hand"/>
    <property type="match status" value="1"/>
</dbReference>
<dbReference type="InterPro" id="IPR018247">
    <property type="entry name" value="EF_Hand_1_Ca_BS"/>
</dbReference>
<evidence type="ECO:0000256" key="5">
    <source>
        <dbReference type="ARBA" id="ARBA00022837"/>
    </source>
</evidence>
<organism evidence="8 11">
    <name type="scientific">Adineta ricciae</name>
    <name type="common">Rotifer</name>
    <dbReference type="NCBI Taxonomy" id="249248"/>
    <lineage>
        <taxon>Eukaryota</taxon>
        <taxon>Metazoa</taxon>
        <taxon>Spiralia</taxon>
        <taxon>Gnathifera</taxon>
        <taxon>Rotifera</taxon>
        <taxon>Eurotatoria</taxon>
        <taxon>Bdelloidea</taxon>
        <taxon>Adinetida</taxon>
        <taxon>Adinetidae</taxon>
        <taxon>Adineta</taxon>
    </lineage>
</organism>
<keyword evidence="2" id="KW-0519">Myristate</keyword>
<dbReference type="InterPro" id="IPR028846">
    <property type="entry name" value="Recoverin"/>
</dbReference>
<keyword evidence="6" id="KW-0449">Lipoprotein</keyword>
<keyword evidence="5" id="KW-0106">Calcium</keyword>
<dbReference type="EMBL" id="CAJNOJ010000012">
    <property type="protein sequence ID" value="CAF0795962.1"/>
    <property type="molecule type" value="Genomic_DNA"/>
</dbReference>
<dbReference type="PROSITE" id="PS00018">
    <property type="entry name" value="EF_HAND_1"/>
    <property type="match status" value="2"/>
</dbReference>
<dbReference type="InterPro" id="IPR011992">
    <property type="entry name" value="EF-hand-dom_pair"/>
</dbReference>
<comment type="caution">
    <text evidence="8">The sequence shown here is derived from an EMBL/GenBank/DDBJ whole genome shotgun (WGS) entry which is preliminary data.</text>
</comment>
<keyword evidence="4" id="KW-0677">Repeat</keyword>
<dbReference type="PANTHER" id="PTHR23055">
    <property type="entry name" value="CALCIUM BINDING PROTEINS"/>
    <property type="match status" value="1"/>
</dbReference>
<gene>
    <name evidence="8" type="ORF">EDS130_LOCUS4594</name>
    <name evidence="9" type="ORF">XAT740_LOCUS10980</name>
</gene>
<evidence type="ECO:0000259" key="7">
    <source>
        <dbReference type="PROSITE" id="PS50222"/>
    </source>
</evidence>
<evidence type="ECO:0000313" key="9">
    <source>
        <dbReference type="EMBL" id="CAF0957065.1"/>
    </source>
</evidence>
<dbReference type="GO" id="GO:0005509">
    <property type="term" value="F:calcium ion binding"/>
    <property type="evidence" value="ECO:0007669"/>
    <property type="project" value="InterPro"/>
</dbReference>
<evidence type="ECO:0000256" key="2">
    <source>
        <dbReference type="ARBA" id="ARBA00022707"/>
    </source>
</evidence>
<proteinExistence type="inferred from homology"/>
<feature type="domain" description="EF-hand" evidence="7">
    <location>
        <begin position="104"/>
        <end position="139"/>
    </location>
</feature>
<dbReference type="Pfam" id="PF00036">
    <property type="entry name" value="EF-hand_1"/>
    <property type="match status" value="1"/>
</dbReference>
<evidence type="ECO:0000256" key="6">
    <source>
        <dbReference type="ARBA" id="ARBA00023288"/>
    </source>
</evidence>
<evidence type="ECO:0000256" key="3">
    <source>
        <dbReference type="ARBA" id="ARBA00022723"/>
    </source>
</evidence>
<reference evidence="8" key="1">
    <citation type="submission" date="2021-02" db="EMBL/GenBank/DDBJ databases">
        <authorList>
            <person name="Nowell W R."/>
        </authorList>
    </citation>
    <scope>NUCLEOTIDE SEQUENCE</scope>
</reference>
<accession>A0A813SH05</accession>
<evidence type="ECO:0000313" key="11">
    <source>
        <dbReference type="Proteomes" id="UP000663852"/>
    </source>
</evidence>
<dbReference type="AlphaFoldDB" id="A0A813SH05"/>
<dbReference type="OrthoDB" id="26525at2759"/>
<dbReference type="CDD" id="cd00051">
    <property type="entry name" value="EFh"/>
    <property type="match status" value="1"/>
</dbReference>
<keyword evidence="3" id="KW-0479">Metal-binding</keyword>
<dbReference type="Proteomes" id="UP000663828">
    <property type="component" value="Unassembled WGS sequence"/>
</dbReference>
<dbReference type="EMBL" id="CAJNOR010000593">
    <property type="protein sequence ID" value="CAF0957065.1"/>
    <property type="molecule type" value="Genomic_DNA"/>
</dbReference>
<dbReference type="Proteomes" id="UP000663852">
    <property type="component" value="Unassembled WGS sequence"/>
</dbReference>
<dbReference type="InterPro" id="IPR002048">
    <property type="entry name" value="EF_hand_dom"/>
</dbReference>
<evidence type="ECO:0000313" key="10">
    <source>
        <dbReference type="Proteomes" id="UP000663828"/>
    </source>
</evidence>
<evidence type="ECO:0000256" key="1">
    <source>
        <dbReference type="ARBA" id="ARBA00006049"/>
    </source>
</evidence>
<comment type="similarity">
    <text evidence="1">Belongs to the recoverin family.</text>
</comment>
<name>A0A813SH05_ADIRI</name>
<evidence type="ECO:0000256" key="4">
    <source>
        <dbReference type="ARBA" id="ARBA00022737"/>
    </source>
</evidence>
<dbReference type="PROSITE" id="PS50222">
    <property type="entry name" value="EF_HAND_2"/>
    <property type="match status" value="2"/>
</dbReference>
<dbReference type="PRINTS" id="PR00450">
    <property type="entry name" value="RECOVERIN"/>
</dbReference>
<dbReference type="PANTHER" id="PTHR23055:SF178">
    <property type="entry name" value="NEUROCALCIN HOMOLOG"/>
    <property type="match status" value="1"/>
</dbReference>
<evidence type="ECO:0000313" key="8">
    <source>
        <dbReference type="EMBL" id="CAF0795962.1"/>
    </source>
</evidence>
<sequence>MGNKVVVRSGASKELTPQALALLKASSSLSEEEIIDLHAAFWNDFPSGRMDKHGFVKYYEEIKDENDKTNVLCDHVFAVFDRDHDGTIDFYEFLIAVAAGSPGDLDSHLNYVFEMCDVSGDGQMDLHELAAFLKASLTIAGKSDKANKNYPKELAIGVFNTLGVGEGEKLNKEQFIQGCKKDPDLRELFGGGH</sequence>